<evidence type="ECO:0000313" key="15">
    <source>
        <dbReference type="Proteomes" id="UP001162156"/>
    </source>
</evidence>
<dbReference type="Gene3D" id="3.30.70.3450">
    <property type="match status" value="1"/>
</dbReference>
<keyword evidence="6 12" id="KW-0285">Flavoprotein</keyword>
<dbReference type="Gene3D" id="3.30.465.10">
    <property type="match status" value="1"/>
</dbReference>
<evidence type="ECO:0000256" key="3">
    <source>
        <dbReference type="ARBA" id="ARBA00008000"/>
    </source>
</evidence>
<evidence type="ECO:0000256" key="8">
    <source>
        <dbReference type="ARBA" id="ARBA00023140"/>
    </source>
</evidence>
<comment type="pathway">
    <text evidence="2 12">Glycerolipid metabolism; ether lipid biosynthesis.</text>
</comment>
<feature type="binding site" evidence="9">
    <location>
        <position position="194"/>
    </location>
    <ligand>
        <name>substrate</name>
    </ligand>
</feature>
<comment type="function">
    <text evidence="12">Catalyzes the exchange of an acyl for a long-chain alkyl group and the formation of the ether bond in the biosynthesis of ether phospholipids.</text>
</comment>
<evidence type="ECO:0000313" key="14">
    <source>
        <dbReference type="EMBL" id="KAJ8937093.1"/>
    </source>
</evidence>
<comment type="cofactor">
    <cofactor evidence="10 12">
        <name>FAD</name>
        <dbReference type="ChEBI" id="CHEBI:57692"/>
    </cofactor>
</comment>
<dbReference type="GO" id="GO:0008610">
    <property type="term" value="P:lipid biosynthetic process"/>
    <property type="evidence" value="ECO:0007669"/>
    <property type="project" value="InterPro"/>
</dbReference>
<keyword evidence="15" id="KW-1185">Reference proteome</keyword>
<feature type="binding site" evidence="10">
    <location>
        <begin position="48"/>
        <end position="54"/>
    </location>
    <ligand>
        <name>FAD</name>
        <dbReference type="ChEBI" id="CHEBI:57692"/>
    </ligand>
</feature>
<evidence type="ECO:0000259" key="13">
    <source>
        <dbReference type="PROSITE" id="PS51387"/>
    </source>
</evidence>
<evidence type="ECO:0000256" key="7">
    <source>
        <dbReference type="ARBA" id="ARBA00022827"/>
    </source>
</evidence>
<dbReference type="GO" id="GO:0008609">
    <property type="term" value="F:alkylglycerone-phosphate synthase activity"/>
    <property type="evidence" value="ECO:0007669"/>
    <property type="project" value="UniProtKB-EC"/>
</dbReference>
<keyword evidence="7 10" id="KW-0274">FAD</keyword>
<feature type="domain" description="FAD-binding PCMH-type" evidence="13">
    <location>
        <begin position="1"/>
        <end position="64"/>
    </location>
</feature>
<accession>A0AAV8XEN8</accession>
<evidence type="ECO:0000256" key="6">
    <source>
        <dbReference type="ARBA" id="ARBA00022630"/>
    </source>
</evidence>
<protein>
    <recommendedName>
        <fullName evidence="5 12">Alkylglycerone-phosphate synthase</fullName>
        <shortName evidence="12">Alkyl-DHAP synthase</shortName>
        <ecNumber evidence="5 12">2.5.1.26</ecNumber>
    </recommendedName>
</protein>
<dbReference type="AlphaFoldDB" id="A0AAV8XEN8"/>
<dbReference type="PANTHER" id="PTHR46568:SF1">
    <property type="entry name" value="ALKYLDIHYDROXYACETONEPHOSPHATE SYNTHASE, PEROXISOMAL"/>
    <property type="match status" value="1"/>
</dbReference>
<dbReference type="SUPFAM" id="SSF55103">
    <property type="entry name" value="FAD-linked oxidases, C-terminal domain"/>
    <property type="match status" value="1"/>
</dbReference>
<feature type="site" description="Important for enzyme activity" evidence="11">
    <location>
        <position position="99"/>
    </location>
</feature>
<reference evidence="14" key="1">
    <citation type="journal article" date="2023" name="Insect Mol. Biol.">
        <title>Genome sequencing provides insights into the evolution of gene families encoding plant cell wall-degrading enzymes in longhorned beetles.</title>
        <authorList>
            <person name="Shin N.R."/>
            <person name="Okamura Y."/>
            <person name="Kirsch R."/>
            <person name="Pauchet Y."/>
        </authorList>
    </citation>
    <scope>NUCLEOTIDE SEQUENCE</scope>
    <source>
        <strain evidence="14">RBIC_L_NR</strain>
    </source>
</reference>
<dbReference type="PANTHER" id="PTHR46568">
    <property type="entry name" value="ALKYLDIHYDROXYACETONEPHOSPHATE SYNTHASE, PEROXISOMAL"/>
    <property type="match status" value="1"/>
</dbReference>
<evidence type="ECO:0000256" key="9">
    <source>
        <dbReference type="PIRSR" id="PIRSR625650-2"/>
    </source>
</evidence>
<evidence type="ECO:0000256" key="11">
    <source>
        <dbReference type="PIRSR" id="PIRSR625650-4"/>
    </source>
</evidence>
<dbReference type="Pfam" id="PF02913">
    <property type="entry name" value="FAD-oxidase_C"/>
    <property type="match status" value="1"/>
</dbReference>
<keyword evidence="12" id="KW-0808">Transferase</keyword>
<dbReference type="InterPro" id="IPR016166">
    <property type="entry name" value="FAD-bd_PCMH"/>
</dbReference>
<organism evidence="14 15">
    <name type="scientific">Rhamnusium bicolor</name>
    <dbReference type="NCBI Taxonomy" id="1586634"/>
    <lineage>
        <taxon>Eukaryota</taxon>
        <taxon>Metazoa</taxon>
        <taxon>Ecdysozoa</taxon>
        <taxon>Arthropoda</taxon>
        <taxon>Hexapoda</taxon>
        <taxon>Insecta</taxon>
        <taxon>Pterygota</taxon>
        <taxon>Neoptera</taxon>
        <taxon>Endopterygota</taxon>
        <taxon>Coleoptera</taxon>
        <taxon>Polyphaga</taxon>
        <taxon>Cucujiformia</taxon>
        <taxon>Chrysomeloidea</taxon>
        <taxon>Cerambycidae</taxon>
        <taxon>Lepturinae</taxon>
        <taxon>Rhagiini</taxon>
        <taxon>Rhamnusium</taxon>
    </lineage>
</organism>
<comment type="subunit">
    <text evidence="4 12">Homodimer.</text>
</comment>
<dbReference type="GO" id="GO:0005777">
    <property type="term" value="C:peroxisome"/>
    <property type="evidence" value="ECO:0007669"/>
    <property type="project" value="UniProtKB-SubCell"/>
</dbReference>
<proteinExistence type="inferred from homology"/>
<evidence type="ECO:0000256" key="12">
    <source>
        <dbReference type="RuleBase" id="RU363113"/>
    </source>
</evidence>
<keyword evidence="12" id="KW-0444">Lipid biosynthesis</keyword>
<dbReference type="InterPro" id="IPR025650">
    <property type="entry name" value="Alkyl-DHAP_Synthase"/>
</dbReference>
<evidence type="ECO:0000256" key="4">
    <source>
        <dbReference type="ARBA" id="ARBA00011738"/>
    </source>
</evidence>
<evidence type="ECO:0000256" key="10">
    <source>
        <dbReference type="PIRSR" id="PIRSR625650-3"/>
    </source>
</evidence>
<sequence length="197" mass="22192">MKKNLYGNIEDLLVHVKMVTATGVLEKNCQVPRLSSGPDFNHIIMGSEGSLGVITEVVIKIRPLPQYKKYGSIVFPNFELGVKCMREVARNRCQPASIRLMDNDQFKFGLILKPEGSFFGLILDGIKKFYITKIKSFDPDQMCVMTLLFEGDETEVKANEKKIYKIASIFNGIPGGETNGERGYMLTFVIAYIRVSH</sequence>
<keyword evidence="8 12" id="KW-0576">Peroxisome</keyword>
<comment type="catalytic activity">
    <reaction evidence="12">
        <text>a long chain fatty alcohol + a 1-acylglycerone 3-phosphate = a 1-O-alkylglycerone 3-phosphate + a long-chain fatty acid + H(+)</text>
        <dbReference type="Rhea" id="RHEA:36171"/>
        <dbReference type="ChEBI" id="CHEBI:15378"/>
        <dbReference type="ChEBI" id="CHEBI:17135"/>
        <dbReference type="ChEBI" id="CHEBI:57534"/>
        <dbReference type="ChEBI" id="CHEBI:57560"/>
        <dbReference type="ChEBI" id="CHEBI:73315"/>
        <dbReference type="EC" id="2.5.1.26"/>
    </reaction>
</comment>
<comment type="subcellular location">
    <subcellularLocation>
        <location evidence="1 12">Peroxisome</location>
    </subcellularLocation>
</comment>
<keyword evidence="12" id="KW-0443">Lipid metabolism</keyword>
<evidence type="ECO:0000256" key="1">
    <source>
        <dbReference type="ARBA" id="ARBA00004275"/>
    </source>
</evidence>
<dbReference type="InterPro" id="IPR004113">
    <property type="entry name" value="FAD-bd_oxidored_4_C"/>
</dbReference>
<dbReference type="GO" id="GO:0071949">
    <property type="term" value="F:FAD binding"/>
    <property type="evidence" value="ECO:0007669"/>
    <property type="project" value="InterPro"/>
</dbReference>
<dbReference type="SUPFAM" id="SSF56176">
    <property type="entry name" value="FAD-binding/transporter-associated domain-like"/>
    <property type="match status" value="1"/>
</dbReference>
<dbReference type="EMBL" id="JANEYF010003354">
    <property type="protein sequence ID" value="KAJ8937093.1"/>
    <property type="molecule type" value="Genomic_DNA"/>
</dbReference>
<dbReference type="EC" id="2.5.1.26" evidence="5 12"/>
<dbReference type="InterPro" id="IPR036318">
    <property type="entry name" value="FAD-bd_PCMH-like_sf"/>
</dbReference>
<evidence type="ECO:0000256" key="5">
    <source>
        <dbReference type="ARBA" id="ARBA00012385"/>
    </source>
</evidence>
<name>A0AAV8XEN8_9CUCU</name>
<evidence type="ECO:0000256" key="2">
    <source>
        <dbReference type="ARBA" id="ARBA00004670"/>
    </source>
</evidence>
<gene>
    <name evidence="14" type="ORF">NQ314_012036</name>
</gene>
<dbReference type="PROSITE" id="PS51387">
    <property type="entry name" value="FAD_PCMH"/>
    <property type="match status" value="1"/>
</dbReference>
<dbReference type="InterPro" id="IPR016164">
    <property type="entry name" value="FAD-linked_Oxase-like_C"/>
</dbReference>
<comment type="caution">
    <text evidence="14">The sequence shown here is derived from an EMBL/GenBank/DDBJ whole genome shotgun (WGS) entry which is preliminary data.</text>
</comment>
<comment type="similarity">
    <text evidence="3 12">Belongs to the FAD-binding oxidoreductase/transferase type 4 family.</text>
</comment>
<dbReference type="InterPro" id="IPR016169">
    <property type="entry name" value="FAD-bd_PCMH_sub2"/>
</dbReference>
<dbReference type="Proteomes" id="UP001162156">
    <property type="component" value="Unassembled WGS sequence"/>
</dbReference>